<dbReference type="Gene3D" id="3.30.470.30">
    <property type="entry name" value="DNA ligase/mRNA capping enzyme"/>
    <property type="match status" value="1"/>
</dbReference>
<feature type="chain" id="PRO_5047371477" evidence="5">
    <location>
        <begin position="33"/>
        <end position="291"/>
    </location>
</feature>
<evidence type="ECO:0000313" key="7">
    <source>
        <dbReference type="EMBL" id="MCO5976238.1"/>
    </source>
</evidence>
<evidence type="ECO:0000256" key="4">
    <source>
        <dbReference type="ARBA" id="ARBA00023204"/>
    </source>
</evidence>
<dbReference type="InterPro" id="IPR012340">
    <property type="entry name" value="NA-bd_OB-fold"/>
</dbReference>
<dbReference type="EC" id="6.5.1.1" evidence="7"/>
<dbReference type="RefSeq" id="WP_252768713.1">
    <property type="nucleotide sequence ID" value="NZ_JAMXMC010000003.1"/>
</dbReference>
<comment type="caution">
    <text evidence="7">The sequence shown here is derived from an EMBL/GenBank/DDBJ whole genome shotgun (WGS) entry which is preliminary data.</text>
</comment>
<dbReference type="GO" id="GO:0003910">
    <property type="term" value="F:DNA ligase (ATP) activity"/>
    <property type="evidence" value="ECO:0007669"/>
    <property type="project" value="UniProtKB-EC"/>
</dbReference>
<evidence type="ECO:0000256" key="5">
    <source>
        <dbReference type="SAM" id="SignalP"/>
    </source>
</evidence>
<dbReference type="CDD" id="cd07896">
    <property type="entry name" value="Adenylation_kDNA_ligase_like"/>
    <property type="match status" value="1"/>
</dbReference>
<dbReference type="PANTHER" id="PTHR47810">
    <property type="entry name" value="DNA LIGASE"/>
    <property type="match status" value="1"/>
</dbReference>
<keyword evidence="8" id="KW-1185">Reference proteome</keyword>
<reference evidence="7 8" key="1">
    <citation type="submission" date="2022-06" db="EMBL/GenBank/DDBJ databases">
        <title>Ideonella sp. NS12-5 Genome sequencing and assembly.</title>
        <authorList>
            <person name="Jung Y."/>
        </authorList>
    </citation>
    <scope>NUCLEOTIDE SEQUENCE [LARGE SCALE GENOMIC DNA]</scope>
    <source>
        <strain evidence="7 8">NS12-5</strain>
    </source>
</reference>
<keyword evidence="5" id="KW-0732">Signal</keyword>
<feature type="domain" description="DNA ligase OB-like" evidence="6">
    <location>
        <begin position="222"/>
        <end position="287"/>
    </location>
</feature>
<dbReference type="SUPFAM" id="SSF50249">
    <property type="entry name" value="Nucleic acid-binding proteins"/>
    <property type="match status" value="1"/>
</dbReference>
<dbReference type="EMBL" id="JAMXMC010000003">
    <property type="protein sequence ID" value="MCO5976238.1"/>
    <property type="molecule type" value="Genomic_DNA"/>
</dbReference>
<dbReference type="InterPro" id="IPR050326">
    <property type="entry name" value="NAD_dep_DNA_ligaseB"/>
</dbReference>
<evidence type="ECO:0000256" key="2">
    <source>
        <dbReference type="ARBA" id="ARBA00022705"/>
    </source>
</evidence>
<dbReference type="NCBIfam" id="NF006592">
    <property type="entry name" value="PRK09125.1"/>
    <property type="match status" value="1"/>
</dbReference>
<keyword evidence="2" id="KW-0235">DNA replication</keyword>
<sequence length="291" mass="31137">MDLSQHPALGASLLPLAVCTALTALTPPPAQAETAPLLLLARDWTAGQSPQGFLVSEKFDGVRALWDGRQLRFRGGGAVAAPAWFLARLPRQSLDGELWLGHGRFDEVSALLRRGDPDDPGWHAVQYRVFELPDAPGGFAQRAGQIEALVAAAAWPQLVAVSQEPVVDATALQRLLAAVVAAGGEGLVLHRADAPYQTGRTEALFKFKPVQDAEAVVIGHEEGHGKYVGMVGALRVRNEAGQVFLLGSGLKDAQRRQPPPLGTRVTYSWRGLTASGLPRFATLLRVRDPGF</sequence>
<dbReference type="PANTHER" id="PTHR47810:SF1">
    <property type="entry name" value="DNA LIGASE B"/>
    <property type="match status" value="1"/>
</dbReference>
<dbReference type="InterPro" id="IPR029319">
    <property type="entry name" value="DNA_ligase_OB"/>
</dbReference>
<keyword evidence="4" id="KW-0234">DNA repair</keyword>
<keyword evidence="3" id="KW-0227">DNA damage</keyword>
<gene>
    <name evidence="7" type="ORF">M0L44_05830</name>
</gene>
<dbReference type="SUPFAM" id="SSF56091">
    <property type="entry name" value="DNA ligase/mRNA capping enzyme, catalytic domain"/>
    <property type="match status" value="1"/>
</dbReference>
<proteinExistence type="predicted"/>
<keyword evidence="1 7" id="KW-0436">Ligase</keyword>
<dbReference type="Gene3D" id="2.40.50.140">
    <property type="entry name" value="Nucleic acid-binding proteins"/>
    <property type="match status" value="1"/>
</dbReference>
<evidence type="ECO:0000313" key="8">
    <source>
        <dbReference type="Proteomes" id="UP001204851"/>
    </source>
</evidence>
<dbReference type="Proteomes" id="UP001204851">
    <property type="component" value="Unassembled WGS sequence"/>
</dbReference>
<protein>
    <submittedName>
        <fullName evidence="7">DNA ligase</fullName>
        <ecNumber evidence="7">6.5.1.1</ecNumber>
    </submittedName>
</protein>
<accession>A0ABT1BJE6</accession>
<feature type="signal peptide" evidence="5">
    <location>
        <begin position="1"/>
        <end position="32"/>
    </location>
</feature>
<evidence type="ECO:0000256" key="1">
    <source>
        <dbReference type="ARBA" id="ARBA00022598"/>
    </source>
</evidence>
<dbReference type="Gene3D" id="3.30.1490.70">
    <property type="match status" value="1"/>
</dbReference>
<evidence type="ECO:0000256" key="3">
    <source>
        <dbReference type="ARBA" id="ARBA00022763"/>
    </source>
</evidence>
<dbReference type="CDD" id="cd08041">
    <property type="entry name" value="OBF_kDNA_ligase_like"/>
    <property type="match status" value="1"/>
</dbReference>
<organism evidence="7 8">
    <name type="scientific">Ideonella oryzae</name>
    <dbReference type="NCBI Taxonomy" id="2937441"/>
    <lineage>
        <taxon>Bacteria</taxon>
        <taxon>Pseudomonadati</taxon>
        <taxon>Pseudomonadota</taxon>
        <taxon>Betaproteobacteria</taxon>
        <taxon>Burkholderiales</taxon>
        <taxon>Sphaerotilaceae</taxon>
        <taxon>Ideonella</taxon>
    </lineage>
</organism>
<evidence type="ECO:0000259" key="6">
    <source>
        <dbReference type="Pfam" id="PF14743"/>
    </source>
</evidence>
<dbReference type="Pfam" id="PF14743">
    <property type="entry name" value="DNA_ligase_OB_2"/>
    <property type="match status" value="1"/>
</dbReference>
<name>A0ABT1BJE6_9BURK</name>